<dbReference type="EMBL" id="JAWJAC010000007">
    <property type="protein sequence ID" value="MDV2863467.1"/>
    <property type="molecule type" value="Genomic_DNA"/>
</dbReference>
<sequence>MKPIYLDNNATTRIDPMVLEAMMPFLTEHYGNPSSIHDFGLPSRGALERAHQQVAALLGADHASEIIFTSCATEATSTALHACTELMPERREIITTTVEHPATLAVCEHLERQGYLVHRIAVNADGAIDMAQYRQALSHRVAVVSVMWANNETGVIFPVAEMAELAHEYGALFHCDAVQAVGKIPLAIGKTQVDMLSCSAHKLHGPKGVGCLYLRRGTRFRPLLRGGHQERGRRAGTENIAGIVGMGSACELAQVHLPGMSEIARLRDYLQDELVNRVPSVRVMGGNQPRVPGTANLAFEFIEGEAILLLLNQAGIAASSGSACTSGSLEPSHVMRAMNIPYTAAHGSIRFSLSRYTREKEIDYVIDALPPIISRLRMLSPYWQDGKPLPVESSFAPIYG</sequence>
<evidence type="ECO:0000256" key="7">
    <source>
        <dbReference type="ARBA" id="ARBA00022723"/>
    </source>
</evidence>
<comment type="catalytic activity">
    <reaction evidence="13 15">
        <text>(sulfur carrier)-H + L-cysteine = (sulfur carrier)-SH + L-alanine</text>
        <dbReference type="Rhea" id="RHEA:43892"/>
        <dbReference type="Rhea" id="RHEA-COMP:14737"/>
        <dbReference type="Rhea" id="RHEA-COMP:14739"/>
        <dbReference type="ChEBI" id="CHEBI:29917"/>
        <dbReference type="ChEBI" id="CHEBI:35235"/>
        <dbReference type="ChEBI" id="CHEBI:57972"/>
        <dbReference type="ChEBI" id="CHEBI:64428"/>
        <dbReference type="EC" id="2.8.1.7"/>
    </reaction>
</comment>
<evidence type="ECO:0000256" key="13">
    <source>
        <dbReference type="ARBA" id="ARBA00050776"/>
    </source>
</evidence>
<evidence type="ECO:0000256" key="4">
    <source>
        <dbReference type="ARBA" id="ARBA00011738"/>
    </source>
</evidence>
<dbReference type="Gene3D" id="1.10.260.50">
    <property type="match status" value="1"/>
</dbReference>
<evidence type="ECO:0000313" key="18">
    <source>
        <dbReference type="Proteomes" id="UP001286589"/>
    </source>
</evidence>
<dbReference type="NCBIfam" id="TIGR03402">
    <property type="entry name" value="FeS_nifS"/>
    <property type="match status" value="1"/>
</dbReference>
<dbReference type="PANTHER" id="PTHR11601">
    <property type="entry name" value="CYSTEINE DESULFURYLASE FAMILY MEMBER"/>
    <property type="match status" value="1"/>
</dbReference>
<evidence type="ECO:0000256" key="8">
    <source>
        <dbReference type="ARBA" id="ARBA00022898"/>
    </source>
</evidence>
<comment type="caution">
    <text evidence="17">The sequence shown here is derived from an EMBL/GenBank/DDBJ whole genome shotgun (WGS) entry which is preliminary data.</text>
</comment>
<evidence type="ECO:0000256" key="2">
    <source>
        <dbReference type="ARBA" id="ARBA00003120"/>
    </source>
</evidence>
<keyword evidence="7 15" id="KW-0479">Metal-binding</keyword>
<evidence type="ECO:0000256" key="14">
    <source>
        <dbReference type="RuleBase" id="RU004504"/>
    </source>
</evidence>
<dbReference type="GO" id="GO:0006520">
    <property type="term" value="P:amino acid metabolic process"/>
    <property type="evidence" value="ECO:0007669"/>
    <property type="project" value="InterPro"/>
</dbReference>
<comment type="function">
    <text evidence="2">Catalyzes the removal of elemental sulfur atoms from cysteine to produce alanine. Seems to participate in the biosynthesis of the nitrogenase metalloclusters by providing the inorganic sulfur required for the Fe-S core formation.</text>
</comment>
<dbReference type="GO" id="GO:0030170">
    <property type="term" value="F:pyridoxal phosphate binding"/>
    <property type="evidence" value="ECO:0007669"/>
    <property type="project" value="InterPro"/>
</dbReference>
<keyword evidence="8 15" id="KW-0663">Pyridoxal phosphate</keyword>
<keyword evidence="10 15" id="KW-0411">Iron-sulfur</keyword>
<dbReference type="Proteomes" id="UP001286589">
    <property type="component" value="Unassembled WGS sequence"/>
</dbReference>
<dbReference type="SUPFAM" id="SSF53383">
    <property type="entry name" value="PLP-dependent transferases"/>
    <property type="match status" value="1"/>
</dbReference>
<evidence type="ECO:0000256" key="5">
    <source>
        <dbReference type="ARBA" id="ARBA00012239"/>
    </source>
</evidence>
<dbReference type="PIRSF" id="PIRSF005572">
    <property type="entry name" value="NifS"/>
    <property type="match status" value="1"/>
</dbReference>
<evidence type="ECO:0000256" key="12">
    <source>
        <dbReference type="ARBA" id="ARBA00031911"/>
    </source>
</evidence>
<dbReference type="GO" id="GO:0051536">
    <property type="term" value="F:iron-sulfur cluster binding"/>
    <property type="evidence" value="ECO:0007669"/>
    <property type="project" value="UniProtKB-KW"/>
</dbReference>
<evidence type="ECO:0000256" key="1">
    <source>
        <dbReference type="ARBA" id="ARBA00001933"/>
    </source>
</evidence>
<keyword evidence="11" id="KW-0535">Nitrogen fixation</keyword>
<dbReference type="GO" id="GO:0046872">
    <property type="term" value="F:metal ion binding"/>
    <property type="evidence" value="ECO:0007669"/>
    <property type="project" value="UniProtKB-KW"/>
</dbReference>
<dbReference type="PANTHER" id="PTHR11601:SF34">
    <property type="entry name" value="CYSTEINE DESULFURASE"/>
    <property type="match status" value="1"/>
</dbReference>
<dbReference type="InterPro" id="IPR017772">
    <property type="entry name" value="Cys_deSase_NifS_bac/arc"/>
</dbReference>
<dbReference type="InterPro" id="IPR000192">
    <property type="entry name" value="Aminotrans_V_dom"/>
</dbReference>
<evidence type="ECO:0000256" key="10">
    <source>
        <dbReference type="ARBA" id="ARBA00023014"/>
    </source>
</evidence>
<evidence type="ECO:0000256" key="6">
    <source>
        <dbReference type="ARBA" id="ARBA00022679"/>
    </source>
</evidence>
<dbReference type="Pfam" id="PF00266">
    <property type="entry name" value="Aminotran_5"/>
    <property type="match status" value="1"/>
</dbReference>
<organism evidence="17 18">
    <name type="scientific">Phytobacter ursingii</name>
    <dbReference type="NCBI Taxonomy" id="1972431"/>
    <lineage>
        <taxon>Bacteria</taxon>
        <taxon>Pseudomonadati</taxon>
        <taxon>Pseudomonadota</taxon>
        <taxon>Gammaproteobacteria</taxon>
        <taxon>Enterobacterales</taxon>
        <taxon>Enterobacteriaceae</taxon>
        <taxon>Phytobacter</taxon>
    </lineage>
</organism>
<dbReference type="InterPro" id="IPR016454">
    <property type="entry name" value="Cysteine_dSase"/>
</dbReference>
<comment type="similarity">
    <text evidence="3 15">Belongs to the class-V pyridoxal-phosphate-dependent aminotransferase family. NifS/IscS subfamily.</text>
</comment>
<protein>
    <recommendedName>
        <fullName evidence="5 15">Cysteine desulfurase</fullName>
        <ecNumber evidence="5 15">2.8.1.7</ecNumber>
    </recommendedName>
    <alternativeName>
        <fullName evidence="12 15">Nitrogenase metalloclusters biosynthesis protein NifS</fullName>
    </alternativeName>
</protein>
<name>A0AB35RQ72_9ENTR</name>
<gene>
    <name evidence="17" type="primary">nifS</name>
    <name evidence="17" type="ORF">R0H02_13455</name>
</gene>
<evidence type="ECO:0000256" key="11">
    <source>
        <dbReference type="ARBA" id="ARBA00023231"/>
    </source>
</evidence>
<evidence type="ECO:0000256" key="9">
    <source>
        <dbReference type="ARBA" id="ARBA00023004"/>
    </source>
</evidence>
<dbReference type="InterPro" id="IPR020578">
    <property type="entry name" value="Aminotrans_V_PyrdxlP_BS"/>
</dbReference>
<evidence type="ECO:0000256" key="3">
    <source>
        <dbReference type="ARBA" id="ARBA00006490"/>
    </source>
</evidence>
<dbReference type="EC" id="2.8.1.7" evidence="5 15"/>
<dbReference type="InterPro" id="IPR015422">
    <property type="entry name" value="PyrdxlP-dep_Trfase_small"/>
</dbReference>
<dbReference type="Gene3D" id="3.90.1150.10">
    <property type="entry name" value="Aspartate Aminotransferase, domain 1"/>
    <property type="match status" value="1"/>
</dbReference>
<dbReference type="FunFam" id="3.40.640.10:FF:000084">
    <property type="entry name" value="IscS-like cysteine desulfurase"/>
    <property type="match status" value="1"/>
</dbReference>
<dbReference type="PROSITE" id="PS00595">
    <property type="entry name" value="AA_TRANSFER_CLASS_5"/>
    <property type="match status" value="1"/>
</dbReference>
<proteinExistence type="inferred from homology"/>
<evidence type="ECO:0000256" key="15">
    <source>
        <dbReference type="RuleBase" id="RU364075"/>
    </source>
</evidence>
<dbReference type="RefSeq" id="WP_142518398.1">
    <property type="nucleotide sequence ID" value="NZ_JAWJAC010000007.1"/>
</dbReference>
<dbReference type="Gene3D" id="3.40.640.10">
    <property type="entry name" value="Type I PLP-dependent aspartate aminotransferase-like (Major domain)"/>
    <property type="match status" value="1"/>
</dbReference>
<dbReference type="AlphaFoldDB" id="A0AB35RQ72"/>
<keyword evidence="6 15" id="KW-0808">Transferase</keyword>
<feature type="domain" description="Aminotransferase class V" evidence="16">
    <location>
        <begin position="4"/>
        <end position="365"/>
    </location>
</feature>
<accession>A0AB35RQ72</accession>
<comment type="subunit">
    <text evidence="4">Homodimer.</text>
</comment>
<reference evidence="17 18" key="1">
    <citation type="submission" date="2023-10" db="EMBL/GenBank/DDBJ databases">
        <title>Phytobacter spp. The emergence of a new genus of hospital-origin enterobacteria encoding carbapenemases in Argentina.</title>
        <authorList>
            <person name="Vay C."/>
            <person name="Almuzara M."/>
            <person name="Traglia G.M."/>
            <person name="Campos J."/>
        </authorList>
    </citation>
    <scope>NUCLEOTIDE SEQUENCE [LARGE SCALE GENOMIC DNA]</scope>
    <source>
        <strain evidence="17 18">CVMA36</strain>
    </source>
</reference>
<evidence type="ECO:0000313" key="17">
    <source>
        <dbReference type="EMBL" id="MDV2863467.1"/>
    </source>
</evidence>
<keyword evidence="18" id="KW-1185">Reference proteome</keyword>
<dbReference type="InterPro" id="IPR015424">
    <property type="entry name" value="PyrdxlP-dep_Trfase"/>
</dbReference>
<evidence type="ECO:0000259" key="16">
    <source>
        <dbReference type="Pfam" id="PF00266"/>
    </source>
</evidence>
<keyword evidence="9 15" id="KW-0408">Iron</keyword>
<dbReference type="InterPro" id="IPR015421">
    <property type="entry name" value="PyrdxlP-dep_Trfase_major"/>
</dbReference>
<comment type="cofactor">
    <cofactor evidence="1 14">
        <name>pyridoxal 5'-phosphate</name>
        <dbReference type="ChEBI" id="CHEBI:597326"/>
    </cofactor>
</comment>
<dbReference type="GO" id="GO:0031071">
    <property type="term" value="F:cysteine desulfurase activity"/>
    <property type="evidence" value="ECO:0007669"/>
    <property type="project" value="UniProtKB-EC"/>
</dbReference>